<dbReference type="GO" id="GO:0003700">
    <property type="term" value="F:DNA-binding transcription factor activity"/>
    <property type="evidence" value="ECO:0007669"/>
    <property type="project" value="InterPro"/>
</dbReference>
<accession>A0A3M2HSE1</accession>
<dbReference type="SUPFAM" id="SSF51215">
    <property type="entry name" value="Regulatory protein AraC"/>
    <property type="match status" value="1"/>
</dbReference>
<evidence type="ECO:0000256" key="6">
    <source>
        <dbReference type="ARBA" id="ARBA00037345"/>
    </source>
</evidence>
<keyword evidence="4" id="KW-0010">Activator</keyword>
<dbReference type="RefSeq" id="WP_122163915.1">
    <property type="nucleotide sequence ID" value="NZ_JAMOIB010000001.1"/>
</dbReference>
<dbReference type="SUPFAM" id="SSF46689">
    <property type="entry name" value="Homeodomain-like"/>
    <property type="match status" value="2"/>
</dbReference>
<evidence type="ECO:0000256" key="3">
    <source>
        <dbReference type="ARBA" id="ARBA00023125"/>
    </source>
</evidence>
<evidence type="ECO:0000256" key="5">
    <source>
        <dbReference type="ARBA" id="ARBA00023163"/>
    </source>
</evidence>
<dbReference type="InterPro" id="IPR050204">
    <property type="entry name" value="AraC_XylS_family_regulators"/>
</dbReference>
<dbReference type="GO" id="GO:0043565">
    <property type="term" value="F:sequence-specific DNA binding"/>
    <property type="evidence" value="ECO:0007669"/>
    <property type="project" value="InterPro"/>
</dbReference>
<dbReference type="Proteomes" id="UP000269774">
    <property type="component" value="Unassembled WGS sequence"/>
</dbReference>
<dbReference type="PANTHER" id="PTHR46796:SF2">
    <property type="entry name" value="TRANSCRIPTIONAL REGULATORY PROTEIN"/>
    <property type="match status" value="1"/>
</dbReference>
<evidence type="ECO:0000256" key="1">
    <source>
        <dbReference type="ARBA" id="ARBA00004496"/>
    </source>
</evidence>
<dbReference type="SMART" id="SM00342">
    <property type="entry name" value="HTH_ARAC"/>
    <property type="match status" value="1"/>
</dbReference>
<comment type="subcellular location">
    <subcellularLocation>
        <location evidence="1">Cytoplasm</location>
    </subcellularLocation>
</comment>
<keyword evidence="9" id="KW-1185">Reference proteome</keyword>
<keyword evidence="2" id="KW-0805">Transcription regulation</keyword>
<dbReference type="EMBL" id="RFFM01000001">
    <property type="protein sequence ID" value="RMH91958.1"/>
    <property type="molecule type" value="Genomic_DNA"/>
</dbReference>
<dbReference type="PANTHER" id="PTHR46796">
    <property type="entry name" value="HTH-TYPE TRANSCRIPTIONAL ACTIVATOR RHAS-RELATED"/>
    <property type="match status" value="1"/>
</dbReference>
<evidence type="ECO:0000256" key="4">
    <source>
        <dbReference type="ARBA" id="ARBA00023159"/>
    </source>
</evidence>
<dbReference type="OrthoDB" id="9809338at2"/>
<dbReference type="InterPro" id="IPR003313">
    <property type="entry name" value="AraC-bd"/>
</dbReference>
<keyword evidence="5" id="KW-0804">Transcription</keyword>
<evidence type="ECO:0000313" key="9">
    <source>
        <dbReference type="Proteomes" id="UP000269774"/>
    </source>
</evidence>
<sequence>MAHATFDDQPVRAKSSFWRDPSLPFIEARTVLDGRSVCYARHSHETFSIGLIDSGTSSYINGEYQCRIEAGTLVLMNPGDVHACNPIQNQPWAYRMLYVDTAWLSGLQDGLGMAGVGFRRFSAILTRDPRLQVGFDRFYSVLTDEDAAPLHKEDAAVSFFTSLHEQLGFEKVAPVSDAKLQRAAKFIAENYPRSLMLDEISHAAGVSPSSLIRAFKKHFGMTPHAYLTNRRVQFARSELRHGRPIADVALAAGFADQAHLQRAFKQLLAATPGHYRDARRTQRQGNSK</sequence>
<dbReference type="InterPro" id="IPR018060">
    <property type="entry name" value="HTH_AraC"/>
</dbReference>
<dbReference type="AlphaFoldDB" id="A0A3M2HSE1"/>
<evidence type="ECO:0000256" key="2">
    <source>
        <dbReference type="ARBA" id="ARBA00023015"/>
    </source>
</evidence>
<reference evidence="8 9" key="1">
    <citation type="submission" date="2018-10" db="EMBL/GenBank/DDBJ databases">
        <title>Pseudomonas zhaodongensis NEAU-ST5-21(T) genome.</title>
        <authorList>
            <person name="Peng J."/>
            <person name="Liu Z.-P."/>
        </authorList>
    </citation>
    <scope>NUCLEOTIDE SEQUENCE [LARGE SCALE GENOMIC DNA]</scope>
    <source>
        <strain evidence="8 9">NEAU-ST5-21</strain>
    </source>
</reference>
<dbReference type="Pfam" id="PF02311">
    <property type="entry name" value="AraC_binding"/>
    <property type="match status" value="1"/>
</dbReference>
<evidence type="ECO:0000313" key="8">
    <source>
        <dbReference type="EMBL" id="RMH91958.1"/>
    </source>
</evidence>
<dbReference type="PROSITE" id="PS00041">
    <property type="entry name" value="HTH_ARAC_FAMILY_1"/>
    <property type="match status" value="1"/>
</dbReference>
<dbReference type="GO" id="GO:0009893">
    <property type="term" value="P:positive regulation of metabolic process"/>
    <property type="evidence" value="ECO:0007669"/>
    <property type="project" value="UniProtKB-ARBA"/>
</dbReference>
<comment type="caution">
    <text evidence="8">The sequence shown here is derived from an EMBL/GenBank/DDBJ whole genome shotgun (WGS) entry which is preliminary data.</text>
</comment>
<protein>
    <submittedName>
        <fullName evidence="8">AraC family transcriptional regulator</fullName>
    </submittedName>
</protein>
<comment type="function">
    <text evidence="6">Regulatory protein of the TOL plasmid xyl operons. XylS activates the xylXYZLTEGFJQKIH operon required for the degradation of toluene, m-xylene and p-xylene.</text>
</comment>
<feature type="domain" description="HTH araC/xylS-type" evidence="7">
    <location>
        <begin position="181"/>
        <end position="278"/>
    </location>
</feature>
<evidence type="ECO:0000259" key="7">
    <source>
        <dbReference type="PROSITE" id="PS01124"/>
    </source>
</evidence>
<organism evidence="8 9">
    <name type="scientific">Stutzerimonas zhaodongensis</name>
    <dbReference type="NCBI Taxonomy" id="1176257"/>
    <lineage>
        <taxon>Bacteria</taxon>
        <taxon>Pseudomonadati</taxon>
        <taxon>Pseudomonadota</taxon>
        <taxon>Gammaproteobacteria</taxon>
        <taxon>Pseudomonadales</taxon>
        <taxon>Pseudomonadaceae</taxon>
        <taxon>Stutzerimonas</taxon>
    </lineage>
</organism>
<name>A0A3M2HSE1_9GAMM</name>
<dbReference type="PROSITE" id="PS01124">
    <property type="entry name" value="HTH_ARAC_FAMILY_2"/>
    <property type="match status" value="1"/>
</dbReference>
<gene>
    <name evidence="8" type="ORF">EA797_04285</name>
</gene>
<dbReference type="InterPro" id="IPR037923">
    <property type="entry name" value="HTH-like"/>
</dbReference>
<keyword evidence="3" id="KW-0238">DNA-binding</keyword>
<dbReference type="InterPro" id="IPR018062">
    <property type="entry name" value="HTH_AraC-typ_CS"/>
</dbReference>
<proteinExistence type="predicted"/>
<dbReference type="InterPro" id="IPR009057">
    <property type="entry name" value="Homeodomain-like_sf"/>
</dbReference>
<dbReference type="Gene3D" id="1.10.10.60">
    <property type="entry name" value="Homeodomain-like"/>
    <property type="match status" value="2"/>
</dbReference>
<dbReference type="Pfam" id="PF12833">
    <property type="entry name" value="HTH_18"/>
    <property type="match status" value="1"/>
</dbReference>
<dbReference type="GO" id="GO:0005737">
    <property type="term" value="C:cytoplasm"/>
    <property type="evidence" value="ECO:0007669"/>
    <property type="project" value="UniProtKB-SubCell"/>
</dbReference>